<dbReference type="Pfam" id="PF08238">
    <property type="entry name" value="Sel1"/>
    <property type="match status" value="4"/>
</dbReference>
<dbReference type="PANTHER" id="PTHR11102">
    <property type="entry name" value="SEL-1-LIKE PROTEIN"/>
    <property type="match status" value="1"/>
</dbReference>
<dbReference type="InterPro" id="IPR011990">
    <property type="entry name" value="TPR-like_helical_dom_sf"/>
</dbReference>
<dbReference type="EMBL" id="JABXXV010000004">
    <property type="protein sequence ID" value="NVN46946.1"/>
    <property type="molecule type" value="Genomic_DNA"/>
</dbReference>
<dbReference type="RefSeq" id="WP_267310037.1">
    <property type="nucleotide sequence ID" value="NZ_JABXXV010000004.1"/>
</dbReference>
<sequence length="256" mass="28962">MVTRILRLLPSSPKRRRRRPEPAPELPEMIREIRDRAQQGHVAEQVRWGDILLKSIYMPPDLARARQWYEIAASAGYAPALNMLGRCHHFGWGGAVDHAAAAEAYEKAARLGDLWGNYNLAIMVMRGIGMKPDLPRALSLFRGGAERGHAKSMNLLARFIEEGWHTPRDPALALDWYRRSAEGGDYRGQHNYATALCAMGREEEAFDWWDRAVVDATSDILLAMQRQIQPMKAERGDALMIQVAHRLQELGISKAE</sequence>
<dbReference type="SMART" id="SM00671">
    <property type="entry name" value="SEL1"/>
    <property type="match status" value="4"/>
</dbReference>
<keyword evidence="2" id="KW-1185">Reference proteome</keyword>
<organism evidence="1 2">
    <name type="scientific">Asaia spathodeae</name>
    <dbReference type="NCBI Taxonomy" id="657016"/>
    <lineage>
        <taxon>Bacteria</taxon>
        <taxon>Pseudomonadati</taxon>
        <taxon>Pseudomonadota</taxon>
        <taxon>Alphaproteobacteria</taxon>
        <taxon>Acetobacterales</taxon>
        <taxon>Acetobacteraceae</taxon>
        <taxon>Asaia</taxon>
    </lineage>
</organism>
<dbReference type="Proteomes" id="UP001516351">
    <property type="component" value="Unassembled WGS sequence"/>
</dbReference>
<gene>
    <name evidence="1" type="ORF">HW542_09035</name>
</gene>
<comment type="caution">
    <text evidence="1">The sequence shown here is derived from an EMBL/GenBank/DDBJ whole genome shotgun (WGS) entry which is preliminary data.</text>
</comment>
<evidence type="ECO:0000313" key="2">
    <source>
        <dbReference type="Proteomes" id="UP001516351"/>
    </source>
</evidence>
<evidence type="ECO:0000313" key="1">
    <source>
        <dbReference type="EMBL" id="NVN46946.1"/>
    </source>
</evidence>
<dbReference type="SUPFAM" id="SSF81901">
    <property type="entry name" value="HCP-like"/>
    <property type="match status" value="1"/>
</dbReference>
<dbReference type="Gene3D" id="1.25.40.10">
    <property type="entry name" value="Tetratricopeptide repeat domain"/>
    <property type="match status" value="1"/>
</dbReference>
<dbReference type="PANTHER" id="PTHR11102:SF160">
    <property type="entry name" value="ERAD-ASSOCIATED E3 UBIQUITIN-PROTEIN LIGASE COMPONENT HRD3"/>
    <property type="match status" value="1"/>
</dbReference>
<dbReference type="InterPro" id="IPR006597">
    <property type="entry name" value="Sel1-like"/>
</dbReference>
<protein>
    <submittedName>
        <fullName evidence="1">Sel1 repeat family protein</fullName>
    </submittedName>
</protein>
<dbReference type="InterPro" id="IPR050767">
    <property type="entry name" value="Sel1_AlgK"/>
</dbReference>
<reference evidence="1 2" key="1">
    <citation type="submission" date="2020-06" db="EMBL/GenBank/DDBJ databases">
        <title>Synonyms of Asaia species.</title>
        <authorList>
            <person name="Sombolestani A."/>
        </authorList>
    </citation>
    <scope>NUCLEOTIDE SEQUENCE [LARGE SCALE GENOMIC DNA]</scope>
    <source>
        <strain evidence="1 2">LMG 27047</strain>
    </source>
</reference>
<proteinExistence type="predicted"/>
<accession>A0ABX2P4V8</accession>
<name>A0ABX2P4V8_9PROT</name>